<evidence type="ECO:0000313" key="2">
    <source>
        <dbReference type="EMBL" id="RGU90769.1"/>
    </source>
</evidence>
<evidence type="ECO:0000313" key="3">
    <source>
        <dbReference type="Proteomes" id="UP000265489"/>
    </source>
</evidence>
<proteinExistence type="predicted"/>
<protein>
    <submittedName>
        <fullName evidence="2">Uncharacterized protein</fullName>
    </submittedName>
</protein>
<accession>A0A395W948</accession>
<dbReference type="RefSeq" id="WP_117924936.1">
    <property type="nucleotide sequence ID" value="NZ_CAUEVG010000053.1"/>
</dbReference>
<keyword evidence="1" id="KW-0175">Coiled coil</keyword>
<evidence type="ECO:0000256" key="1">
    <source>
        <dbReference type="SAM" id="Coils"/>
    </source>
</evidence>
<dbReference type="GeneID" id="66579855"/>
<gene>
    <name evidence="2" type="ORF">DWW32_08210</name>
</gene>
<dbReference type="Proteomes" id="UP000265489">
    <property type="component" value="Unassembled WGS sequence"/>
</dbReference>
<dbReference type="EMBL" id="QRYQ01000015">
    <property type="protein sequence ID" value="RGU90769.1"/>
    <property type="molecule type" value="Genomic_DNA"/>
</dbReference>
<feature type="coiled-coil region" evidence="1">
    <location>
        <begin position="25"/>
        <end position="59"/>
    </location>
</feature>
<sequence length="69" mass="8222">MIKYEDIVKRISFIEKRKIKNEEKIKFLIEENNTLSSNLKLLNQKKEMLEKMNQDLADLIPDKKKAADN</sequence>
<reference evidence="2 3" key="1">
    <citation type="submission" date="2018-08" db="EMBL/GenBank/DDBJ databases">
        <title>A genome reference for cultivated species of the human gut microbiota.</title>
        <authorList>
            <person name="Zou Y."/>
            <person name="Xue W."/>
            <person name="Luo G."/>
        </authorList>
    </citation>
    <scope>NUCLEOTIDE SEQUENCE [LARGE SCALE GENOMIC DNA]</scope>
    <source>
        <strain evidence="2 3">AF15-20</strain>
    </source>
</reference>
<dbReference type="AlphaFoldDB" id="A0A395W948"/>
<name>A0A395W948_9FIRM</name>
<comment type="caution">
    <text evidence="2">The sequence shown here is derived from an EMBL/GenBank/DDBJ whole genome shotgun (WGS) entry which is preliminary data.</text>
</comment>
<organism evidence="2 3">
    <name type="scientific">Holdemanella biformis</name>
    <dbReference type="NCBI Taxonomy" id="1735"/>
    <lineage>
        <taxon>Bacteria</taxon>
        <taxon>Bacillati</taxon>
        <taxon>Bacillota</taxon>
        <taxon>Erysipelotrichia</taxon>
        <taxon>Erysipelotrichales</taxon>
        <taxon>Erysipelotrichaceae</taxon>
        <taxon>Holdemanella</taxon>
    </lineage>
</organism>